<organism evidence="2">
    <name type="scientific">viral metagenome</name>
    <dbReference type="NCBI Taxonomy" id="1070528"/>
    <lineage>
        <taxon>unclassified sequences</taxon>
        <taxon>metagenomes</taxon>
        <taxon>organismal metagenomes</taxon>
    </lineage>
</organism>
<evidence type="ECO:0000313" key="1">
    <source>
        <dbReference type="EMBL" id="QJA71680.1"/>
    </source>
</evidence>
<proteinExistence type="predicted"/>
<accession>A0A6M3L364</accession>
<sequence>MNATPELLTHLQTQLSIPVTEMCWLLGVSRTAWYDWMGRPAADRRPIKGPSIDILVMLLAAALRNHAAPAMIRRLAGLELSASGTAVRRWPVSDQRLMQCWAYVASHAVNPDDLAQEALALKGV</sequence>
<protein>
    <submittedName>
        <fullName evidence="2">Uncharacterized protein</fullName>
    </submittedName>
</protein>
<reference evidence="2" key="1">
    <citation type="submission" date="2020-03" db="EMBL/GenBank/DDBJ databases">
        <title>The deep terrestrial virosphere.</title>
        <authorList>
            <person name="Holmfeldt K."/>
            <person name="Nilsson E."/>
            <person name="Simone D."/>
            <person name="Lopez-Fernandez M."/>
            <person name="Wu X."/>
            <person name="de Brujin I."/>
            <person name="Lundin D."/>
            <person name="Andersson A."/>
            <person name="Bertilsson S."/>
            <person name="Dopson M."/>
        </authorList>
    </citation>
    <scope>NUCLEOTIDE SEQUENCE</scope>
    <source>
        <strain evidence="1">MM415A03106</strain>
        <strain evidence="2">MM415B02899</strain>
    </source>
</reference>
<dbReference type="AlphaFoldDB" id="A0A6M3L364"/>
<evidence type="ECO:0000313" key="2">
    <source>
        <dbReference type="EMBL" id="QJA87738.1"/>
    </source>
</evidence>
<name>A0A6M3L364_9ZZZZ</name>
<dbReference type="EMBL" id="MT141891">
    <property type="protein sequence ID" value="QJA71680.1"/>
    <property type="molecule type" value="Genomic_DNA"/>
</dbReference>
<gene>
    <name evidence="1" type="ORF">MM415A03106_0007</name>
    <name evidence="2" type="ORF">MM415B02899_0010</name>
</gene>
<dbReference type="EMBL" id="MT142729">
    <property type="protein sequence ID" value="QJA87738.1"/>
    <property type="molecule type" value="Genomic_DNA"/>
</dbReference>